<name>A0A645I9N8_9ZZZZ</name>
<feature type="domain" description="DNA/pantothenate metabolism flavoprotein C-terminal" evidence="1">
    <location>
        <begin position="2"/>
        <end position="64"/>
    </location>
</feature>
<sequence length="68" mass="7616">MVENSRRKLQNKKLDMIAANNLKEAGAGFGGDTNLLTLITPENEIALPMMTKDEAANRLFDEILLRQK</sequence>
<organism evidence="2">
    <name type="scientific">bioreactor metagenome</name>
    <dbReference type="NCBI Taxonomy" id="1076179"/>
    <lineage>
        <taxon>unclassified sequences</taxon>
        <taxon>metagenomes</taxon>
        <taxon>ecological metagenomes</taxon>
    </lineage>
</organism>
<dbReference type="EMBL" id="VSSQ01109245">
    <property type="protein sequence ID" value="MPN47616.1"/>
    <property type="molecule type" value="Genomic_DNA"/>
</dbReference>
<dbReference type="InterPro" id="IPR007085">
    <property type="entry name" value="DNA/pantothenate-metab_flavo_C"/>
</dbReference>
<gene>
    <name evidence="2" type="ORF">SDC9_195219</name>
</gene>
<evidence type="ECO:0000259" key="1">
    <source>
        <dbReference type="Pfam" id="PF04127"/>
    </source>
</evidence>
<comment type="caution">
    <text evidence="2">The sequence shown here is derived from an EMBL/GenBank/DDBJ whole genome shotgun (WGS) entry which is preliminary data.</text>
</comment>
<dbReference type="GO" id="GO:0015937">
    <property type="term" value="P:coenzyme A biosynthetic process"/>
    <property type="evidence" value="ECO:0007669"/>
    <property type="project" value="UniProtKB-ARBA"/>
</dbReference>
<reference evidence="2" key="1">
    <citation type="submission" date="2019-08" db="EMBL/GenBank/DDBJ databases">
        <authorList>
            <person name="Kucharzyk K."/>
            <person name="Murdoch R.W."/>
            <person name="Higgins S."/>
            <person name="Loffler F."/>
        </authorList>
    </citation>
    <scope>NUCLEOTIDE SEQUENCE</scope>
</reference>
<protein>
    <recommendedName>
        <fullName evidence="1">DNA/pantothenate metabolism flavoprotein C-terminal domain-containing protein</fullName>
    </recommendedName>
</protein>
<dbReference type="Gene3D" id="3.40.50.10300">
    <property type="entry name" value="CoaB-like"/>
    <property type="match status" value="1"/>
</dbReference>
<accession>A0A645I9N8</accession>
<dbReference type="Pfam" id="PF04127">
    <property type="entry name" value="DFP"/>
    <property type="match status" value="1"/>
</dbReference>
<dbReference type="SUPFAM" id="SSF102645">
    <property type="entry name" value="CoaB-like"/>
    <property type="match status" value="1"/>
</dbReference>
<dbReference type="InterPro" id="IPR035929">
    <property type="entry name" value="CoaB-like_sf"/>
</dbReference>
<dbReference type="AlphaFoldDB" id="A0A645I9N8"/>
<evidence type="ECO:0000313" key="2">
    <source>
        <dbReference type="EMBL" id="MPN47616.1"/>
    </source>
</evidence>
<dbReference type="GO" id="GO:0003824">
    <property type="term" value="F:catalytic activity"/>
    <property type="evidence" value="ECO:0007669"/>
    <property type="project" value="UniProtKB-ARBA"/>
</dbReference>
<proteinExistence type="predicted"/>